<dbReference type="OrthoDB" id="163839at2"/>
<dbReference type="KEGG" id="kbs:EPA93_14695"/>
<keyword evidence="3" id="KW-1185">Reference proteome</keyword>
<sequence>MKTTMTLTSQEERIKILEKHAAGYLSMTSGSAHAVELTLRLPTQSALSRRGSRRHGAWQPREKESSTHCRSAVREQICQRVKGRYHGCNQRHIRDLLEERDGLSISRASLRRIMQEEGFLVVTTHKRRTHRLRRPRYQQEGQLIQIDGSPHAWLEQRGPRLTLIGGIDDATGKVVGAVFREQPTNCATSWCAASAAEKECIGRYQGCWKALCTPD</sequence>
<name>A0A4P6JP87_KTERU</name>
<evidence type="ECO:0008006" key="4">
    <source>
        <dbReference type="Google" id="ProtNLM"/>
    </source>
</evidence>
<protein>
    <recommendedName>
        <fullName evidence="4">HTH-like domain-containing protein</fullName>
    </recommendedName>
</protein>
<dbReference type="EMBL" id="CP035758">
    <property type="protein sequence ID" value="QBD77178.1"/>
    <property type="molecule type" value="Genomic_DNA"/>
</dbReference>
<dbReference type="Proteomes" id="UP000290365">
    <property type="component" value="Chromosome"/>
</dbReference>
<dbReference type="AlphaFoldDB" id="A0A4P6JP87"/>
<evidence type="ECO:0000313" key="3">
    <source>
        <dbReference type="Proteomes" id="UP000290365"/>
    </source>
</evidence>
<dbReference type="RefSeq" id="WP_129888241.1">
    <property type="nucleotide sequence ID" value="NZ_CP035758.1"/>
</dbReference>
<accession>A0A4P6JP87</accession>
<gene>
    <name evidence="2" type="ORF">EPA93_14695</name>
</gene>
<reference evidence="2 3" key="1">
    <citation type="submission" date="2019-01" db="EMBL/GenBank/DDBJ databases">
        <title>Ktedonosporobacter rubrisoli SCAWS-G2.</title>
        <authorList>
            <person name="Huang Y."/>
            <person name="Yan B."/>
        </authorList>
    </citation>
    <scope>NUCLEOTIDE SEQUENCE [LARGE SCALE GENOMIC DNA]</scope>
    <source>
        <strain evidence="2 3">SCAWS-G2</strain>
    </source>
</reference>
<proteinExistence type="predicted"/>
<evidence type="ECO:0000256" key="1">
    <source>
        <dbReference type="SAM" id="MobiDB-lite"/>
    </source>
</evidence>
<feature type="region of interest" description="Disordered" evidence="1">
    <location>
        <begin position="46"/>
        <end position="66"/>
    </location>
</feature>
<evidence type="ECO:0000313" key="2">
    <source>
        <dbReference type="EMBL" id="QBD77178.1"/>
    </source>
</evidence>
<organism evidence="2 3">
    <name type="scientific">Ktedonosporobacter rubrisoli</name>
    <dbReference type="NCBI Taxonomy" id="2509675"/>
    <lineage>
        <taxon>Bacteria</taxon>
        <taxon>Bacillati</taxon>
        <taxon>Chloroflexota</taxon>
        <taxon>Ktedonobacteria</taxon>
        <taxon>Ktedonobacterales</taxon>
        <taxon>Ktedonosporobacteraceae</taxon>
        <taxon>Ktedonosporobacter</taxon>
    </lineage>
</organism>